<protein>
    <submittedName>
        <fullName evidence="1">DUF2066 domain-containing protein</fullName>
    </submittedName>
</protein>
<name>A0A6M4M9N5_9ALTE</name>
<dbReference type="InterPro" id="IPR018642">
    <property type="entry name" value="DUF2066"/>
</dbReference>
<evidence type="ECO:0000313" key="1">
    <source>
        <dbReference type="EMBL" id="QJR79380.1"/>
    </source>
</evidence>
<dbReference type="OrthoDB" id="6195299at2"/>
<dbReference type="Pfam" id="PF09839">
    <property type="entry name" value="DUF2066"/>
    <property type="match status" value="1"/>
</dbReference>
<accession>A0A6M4M9N5</accession>
<reference evidence="2" key="1">
    <citation type="submission" date="2014-12" db="EMBL/GenBank/DDBJ databases">
        <title>Complete genome sequence of a multi-drug resistant Klebsiella pneumoniae.</title>
        <authorList>
            <person name="Hua X."/>
            <person name="Chen Q."/>
            <person name="Li X."/>
            <person name="Feng Y."/>
            <person name="Ruan Z."/>
            <person name="Yu Y."/>
        </authorList>
    </citation>
    <scope>NUCLEOTIDE SEQUENCE [LARGE SCALE GENOMIC DNA]</scope>
    <source>
        <strain evidence="2">5.12</strain>
    </source>
</reference>
<organism evidence="1 2">
    <name type="scientific">Alteromonas pelagimontana</name>
    <dbReference type="NCBI Taxonomy" id="1858656"/>
    <lineage>
        <taxon>Bacteria</taxon>
        <taxon>Pseudomonadati</taxon>
        <taxon>Pseudomonadota</taxon>
        <taxon>Gammaproteobacteria</taxon>
        <taxon>Alteromonadales</taxon>
        <taxon>Alteromonadaceae</taxon>
        <taxon>Alteromonas/Salinimonas group</taxon>
        <taxon>Alteromonas</taxon>
    </lineage>
</organism>
<reference evidence="1 2" key="2">
    <citation type="submission" date="2020-04" db="EMBL/GenBank/DDBJ databases">
        <title>Complete genome sequence of Alteromonas pelagimontana 5.12T.</title>
        <authorList>
            <person name="Sinha R.K."/>
            <person name="Krishnan K.P."/>
            <person name="Kurian J.P."/>
        </authorList>
    </citation>
    <scope>NUCLEOTIDE SEQUENCE [LARGE SCALE GENOMIC DNA]</scope>
    <source>
        <strain evidence="1 2">5.12</strain>
    </source>
</reference>
<keyword evidence="2" id="KW-1185">Reference proteome</keyword>
<dbReference type="EMBL" id="CP052766">
    <property type="protein sequence ID" value="QJR79380.1"/>
    <property type="molecule type" value="Genomic_DNA"/>
</dbReference>
<gene>
    <name evidence="1" type="ORF">CA267_000490</name>
</gene>
<dbReference type="AlphaFoldDB" id="A0A6M4M9N5"/>
<dbReference type="RefSeq" id="WP_075609288.1">
    <property type="nucleotide sequence ID" value="NZ_CP052766.1"/>
</dbReference>
<dbReference type="KEGG" id="apel:CA267_000490"/>
<evidence type="ECO:0000313" key="2">
    <source>
        <dbReference type="Proteomes" id="UP000219285"/>
    </source>
</evidence>
<dbReference type="Proteomes" id="UP000219285">
    <property type="component" value="Chromosome"/>
</dbReference>
<proteinExistence type="predicted"/>
<sequence>MAALFYRLYFIVITERQRNLMSYVKQPALHLLTFSLFFLFLESALCQPAFASSVIEANVARVKVENQSQATQNKAVKSALGAVFVKTSGSNEVLNNSAVKSALRSATQYLRSYRFEDNGSSLIYIAEFDRQAVVSLLREQQLPVWGNRRPDTIFWLAIEDEHGNRQIIDEANSNGVRRAVQDTAKRRGIPLNFPLMDLDDNNAISIYDIWGRFASTLTQASKRYGVDYVIGARVYTATADKVADSLSEESREARTARALENADQFLQDFTQKSVPAAADSSAENAPEINQQELHSIATQSGEGEFALDWVVITGERVQFGTIYGDDPQVLSTQFIDVYADFLATQFAITPGTEKGATTRLTISVANLNSLAKYVHAQRYLNNLSVVGNAILSEQKNSVASFEVSLLGSVDDFRNSLSLDSRLQPVRDAFGQPVEGLNFYWNE</sequence>